<name>A0A8J3ZN76_9ACTN</name>
<evidence type="ECO:0000313" key="3">
    <source>
        <dbReference type="Proteomes" id="UP000635606"/>
    </source>
</evidence>
<dbReference type="InterPro" id="IPR041698">
    <property type="entry name" value="Methyltransf_25"/>
</dbReference>
<dbReference type="CDD" id="cd02440">
    <property type="entry name" value="AdoMet_MTases"/>
    <property type="match status" value="1"/>
</dbReference>
<dbReference type="InterPro" id="IPR029063">
    <property type="entry name" value="SAM-dependent_MTases_sf"/>
</dbReference>
<dbReference type="EMBL" id="BOPH01000023">
    <property type="protein sequence ID" value="GIJ67157.1"/>
    <property type="molecule type" value="Genomic_DNA"/>
</dbReference>
<protein>
    <recommendedName>
        <fullName evidence="1">Methyltransferase domain-containing protein</fullName>
    </recommendedName>
</protein>
<dbReference type="Proteomes" id="UP000635606">
    <property type="component" value="Unassembled WGS sequence"/>
</dbReference>
<comment type="caution">
    <text evidence="2">The sequence shown here is derived from an EMBL/GenBank/DDBJ whole genome shotgun (WGS) entry which is preliminary data.</text>
</comment>
<dbReference type="Pfam" id="PF13649">
    <property type="entry name" value="Methyltransf_25"/>
    <property type="match status" value="1"/>
</dbReference>
<reference evidence="2" key="1">
    <citation type="submission" date="2021-01" db="EMBL/GenBank/DDBJ databases">
        <title>Whole genome shotgun sequence of Virgisporangium ochraceum NBRC 16418.</title>
        <authorList>
            <person name="Komaki H."/>
            <person name="Tamura T."/>
        </authorList>
    </citation>
    <scope>NUCLEOTIDE SEQUENCE</scope>
    <source>
        <strain evidence="2">NBRC 16418</strain>
    </source>
</reference>
<dbReference type="AlphaFoldDB" id="A0A8J3ZN76"/>
<gene>
    <name evidence="2" type="ORF">Voc01_020740</name>
</gene>
<keyword evidence="3" id="KW-1185">Reference proteome</keyword>
<proteinExistence type="predicted"/>
<feature type="domain" description="Methyltransferase" evidence="1">
    <location>
        <begin position="68"/>
        <end position="141"/>
    </location>
</feature>
<dbReference type="RefSeq" id="WP_203927121.1">
    <property type="nucleotide sequence ID" value="NZ_BOPH01000023.1"/>
</dbReference>
<evidence type="ECO:0000313" key="2">
    <source>
        <dbReference type="EMBL" id="GIJ67157.1"/>
    </source>
</evidence>
<dbReference type="SUPFAM" id="SSF53335">
    <property type="entry name" value="S-adenosyl-L-methionine-dependent methyltransferases"/>
    <property type="match status" value="1"/>
</dbReference>
<dbReference type="Gene3D" id="3.40.50.150">
    <property type="entry name" value="Vaccinia Virus protein VP39"/>
    <property type="match status" value="1"/>
</dbReference>
<accession>A0A8J3ZN76</accession>
<organism evidence="2 3">
    <name type="scientific">Virgisporangium ochraceum</name>
    <dbReference type="NCBI Taxonomy" id="65505"/>
    <lineage>
        <taxon>Bacteria</taxon>
        <taxon>Bacillati</taxon>
        <taxon>Actinomycetota</taxon>
        <taxon>Actinomycetes</taxon>
        <taxon>Micromonosporales</taxon>
        <taxon>Micromonosporaceae</taxon>
        <taxon>Virgisporangium</taxon>
    </lineage>
</organism>
<evidence type="ECO:0000259" key="1">
    <source>
        <dbReference type="Pfam" id="PF13649"/>
    </source>
</evidence>
<sequence length="249" mass="26651">MTEPVPGDAFGDLLRHCWAGGGTPGRSIEIVERDDGFIGAGDAARYFGGADSWSPREAAVLPHARGRILDVGCGAGRLMATLRERGLEPEGIDLSPGAVQVCRERGLTASVGSIDHPPAGPFDTFMLFGSNLSLLGSPTLAPARLAALAAVAAPEARILGSSTDPYRTADPVHTAYHASNRDRGLPGGRLRLRVRHADRATDWFEYWLLSVAELEGVLRGSPWRLDTVERSDDEPVYAVVLTLIHPQLI</sequence>